<accession>A0A4D6LP64</accession>
<dbReference type="EC" id="2.4.1.-" evidence="4"/>
<dbReference type="OrthoDB" id="5835829at2759"/>
<dbReference type="InterPro" id="IPR035595">
    <property type="entry name" value="UDP_glycos_trans_CS"/>
</dbReference>
<evidence type="ECO:0000256" key="4">
    <source>
        <dbReference type="RuleBase" id="RU362057"/>
    </source>
</evidence>
<keyword evidence="2 3" id="KW-0808">Transferase</keyword>
<protein>
    <recommendedName>
        <fullName evidence="4">Glycosyltransferase</fullName>
        <ecNumber evidence="4">2.4.1.-</ecNumber>
    </recommendedName>
</protein>
<keyword evidence="3" id="KW-0328">Glycosyltransferase</keyword>
<dbReference type="EMBL" id="CP039348">
    <property type="protein sequence ID" value="QCD90722.1"/>
    <property type="molecule type" value="Genomic_DNA"/>
</dbReference>
<evidence type="ECO:0000313" key="5">
    <source>
        <dbReference type="EMBL" id="QCD90722.1"/>
    </source>
</evidence>
<dbReference type="GO" id="GO:0080043">
    <property type="term" value="F:quercetin 3-O-glucosyltransferase activity"/>
    <property type="evidence" value="ECO:0007669"/>
    <property type="project" value="TreeGrafter"/>
</dbReference>
<reference evidence="5 6" key="1">
    <citation type="submission" date="2019-04" db="EMBL/GenBank/DDBJ databases">
        <title>An improved genome assembly and genetic linkage map for asparagus bean, Vigna unguiculata ssp. sesquipedialis.</title>
        <authorList>
            <person name="Xia Q."/>
            <person name="Zhang R."/>
            <person name="Dong Y."/>
        </authorList>
    </citation>
    <scope>NUCLEOTIDE SEQUENCE [LARGE SCALE GENOMIC DNA]</scope>
    <source>
        <tissue evidence="5">Leaf</tissue>
    </source>
</reference>
<proteinExistence type="inferred from homology"/>
<dbReference type="Proteomes" id="UP000501690">
    <property type="component" value="Linkage Group LG4"/>
</dbReference>
<dbReference type="AlphaFoldDB" id="A0A4D6LP64"/>
<name>A0A4D6LP64_VIGUN</name>
<dbReference type="CDD" id="cd03784">
    <property type="entry name" value="GT1_Gtf-like"/>
    <property type="match status" value="1"/>
</dbReference>
<dbReference type="Gramene" id="Vigun02g086100.1.v1.2">
    <property type="protein sequence ID" value="Vigun02g086100.1.v1.2"/>
    <property type="gene ID" value="Vigun02g086100.v1.2"/>
</dbReference>
<dbReference type="Gene3D" id="3.40.50.2000">
    <property type="entry name" value="Glycogen Phosphorylase B"/>
    <property type="match status" value="2"/>
</dbReference>
<dbReference type="SUPFAM" id="SSF53756">
    <property type="entry name" value="UDP-Glycosyltransferase/glycogen phosphorylase"/>
    <property type="match status" value="1"/>
</dbReference>
<evidence type="ECO:0000256" key="2">
    <source>
        <dbReference type="ARBA" id="ARBA00022679"/>
    </source>
</evidence>
<organism evidence="5 6">
    <name type="scientific">Vigna unguiculata</name>
    <name type="common">Cowpea</name>
    <dbReference type="NCBI Taxonomy" id="3917"/>
    <lineage>
        <taxon>Eukaryota</taxon>
        <taxon>Viridiplantae</taxon>
        <taxon>Streptophyta</taxon>
        <taxon>Embryophyta</taxon>
        <taxon>Tracheophyta</taxon>
        <taxon>Spermatophyta</taxon>
        <taxon>Magnoliopsida</taxon>
        <taxon>eudicotyledons</taxon>
        <taxon>Gunneridae</taxon>
        <taxon>Pentapetalae</taxon>
        <taxon>rosids</taxon>
        <taxon>fabids</taxon>
        <taxon>Fabales</taxon>
        <taxon>Fabaceae</taxon>
        <taxon>Papilionoideae</taxon>
        <taxon>50 kb inversion clade</taxon>
        <taxon>NPAAA clade</taxon>
        <taxon>indigoferoid/millettioid clade</taxon>
        <taxon>Phaseoleae</taxon>
        <taxon>Vigna</taxon>
    </lineage>
</organism>
<sequence length="485" mass="54436">MAEEEAAAGRHHVLLLPGPMQGNVNSMMKLAQLLALHHFHITFLTTDFIHRRLHRFADIHSLSQTYPNLEFKSISDGLPDHHPRSNNNAFADLYSFFNSHGKPLLTEILLSKTAAKPKVTCLIGDGFLGGLTADVADEVGIPVIHFRAISVSSFWALFCAPNLFESNELPIRGEEDMDRIITALPGMENIIRCRDLPSFYRGTESNQVDPLKSTVFDCHQTLRARGVILNTFEDLDGPLLSQMRLKFLRVFAVGPLHAHLNSRRVSDAKTTPSTASFWEADRSCLTWLDSQPLQSVLYVSFGSITTVTRERLMEFWYGLVNSKKRFLWVIRPDMVAGEDNGDRVPAELEEGTKERGFIVGWAPQEEVLTHKAIGGFLTHSGWNSTLESLVAGVPMICWPCFADQQINSRFVSEVWKIGLDMKDLCDRHVVEKMVNDVMVHRREEFLKSAQAMATLAHKSVSPGGSSYSSLQDLVEYIKSVGRKNN</sequence>
<dbReference type="Pfam" id="PF00201">
    <property type="entry name" value="UDPGT"/>
    <property type="match status" value="1"/>
</dbReference>
<dbReference type="FunFam" id="3.40.50.2000:FF:000040">
    <property type="entry name" value="UDP-glycosyltransferase 76C1"/>
    <property type="match status" value="1"/>
</dbReference>
<evidence type="ECO:0000256" key="1">
    <source>
        <dbReference type="ARBA" id="ARBA00009995"/>
    </source>
</evidence>
<evidence type="ECO:0000313" key="6">
    <source>
        <dbReference type="Proteomes" id="UP000501690"/>
    </source>
</evidence>
<gene>
    <name evidence="5" type="ORF">DEO72_LG4g1682</name>
</gene>
<evidence type="ECO:0000256" key="3">
    <source>
        <dbReference type="RuleBase" id="RU003718"/>
    </source>
</evidence>
<comment type="similarity">
    <text evidence="1 3">Belongs to the UDP-glycosyltransferase family.</text>
</comment>
<dbReference type="GO" id="GO:0080044">
    <property type="term" value="F:quercetin 7-O-glucosyltransferase activity"/>
    <property type="evidence" value="ECO:0007669"/>
    <property type="project" value="TreeGrafter"/>
</dbReference>
<keyword evidence="6" id="KW-1185">Reference proteome</keyword>
<dbReference type="PROSITE" id="PS00375">
    <property type="entry name" value="UDPGT"/>
    <property type="match status" value="1"/>
</dbReference>
<dbReference type="PANTHER" id="PTHR11926:SF1392">
    <property type="entry name" value="GLYCOSYLTRANSFERASE"/>
    <property type="match status" value="1"/>
</dbReference>
<dbReference type="InterPro" id="IPR002213">
    <property type="entry name" value="UDP_glucos_trans"/>
</dbReference>
<dbReference type="PANTHER" id="PTHR11926">
    <property type="entry name" value="GLUCOSYL/GLUCURONOSYL TRANSFERASES"/>
    <property type="match status" value="1"/>
</dbReference>